<dbReference type="InterPro" id="IPR041049">
    <property type="entry name" value="DUF5615"/>
</dbReference>
<organism evidence="2">
    <name type="scientific">Candidatus Kentrum sp. DK</name>
    <dbReference type="NCBI Taxonomy" id="2126562"/>
    <lineage>
        <taxon>Bacteria</taxon>
        <taxon>Pseudomonadati</taxon>
        <taxon>Pseudomonadota</taxon>
        <taxon>Gammaproteobacteria</taxon>
        <taxon>Candidatus Kentrum</taxon>
    </lineage>
</organism>
<evidence type="ECO:0000313" key="2">
    <source>
        <dbReference type="EMBL" id="VFJ67521.1"/>
    </source>
</evidence>
<dbReference type="EMBL" id="CAADEY010000166">
    <property type="protein sequence ID" value="VFJ67521.1"/>
    <property type="molecule type" value="Genomic_DNA"/>
</dbReference>
<proteinExistence type="predicted"/>
<protein>
    <recommendedName>
        <fullName evidence="1">DUF5615 domain-containing protein</fullName>
    </recommendedName>
</protein>
<evidence type="ECO:0000259" key="1">
    <source>
        <dbReference type="Pfam" id="PF18480"/>
    </source>
</evidence>
<feature type="domain" description="DUF5615" evidence="1">
    <location>
        <begin position="1"/>
        <end position="56"/>
    </location>
</feature>
<name>A0A450TJI3_9GAMM</name>
<reference evidence="2" key="1">
    <citation type="submission" date="2019-02" db="EMBL/GenBank/DDBJ databases">
        <authorList>
            <person name="Gruber-Vodicka R. H."/>
            <person name="Seah K. B. B."/>
        </authorList>
    </citation>
    <scope>NUCLEOTIDE SEQUENCE</scope>
    <source>
        <strain evidence="2">BECK_DK161</strain>
    </source>
</reference>
<sequence length="106" mass="11983">MRVLLDECLPKRLKIDLKEGHEVSTVQEMGWKSIVNGELLRRANKAGFDVFLTADKSIPHQQNLGLLRLSVIVMPTNQKDRVRESVPALLELLGRIRPGECELLVV</sequence>
<dbReference type="Pfam" id="PF18480">
    <property type="entry name" value="DUF5615"/>
    <property type="match status" value="1"/>
</dbReference>
<dbReference type="AlphaFoldDB" id="A0A450TJI3"/>
<gene>
    <name evidence="2" type="ORF">BECKDK2373C_GA0170839_11663</name>
</gene>
<accession>A0A450TJI3</accession>